<reference evidence="3" key="1">
    <citation type="submission" date="2020-11" db="EMBL/GenBank/DDBJ databases">
        <title>Chlorella ohadii genome sequencing and assembly.</title>
        <authorList>
            <person name="Murik O."/>
            <person name="Treves H."/>
            <person name="Kedem I."/>
            <person name="Shotland Y."/>
            <person name="Kaplan A."/>
        </authorList>
    </citation>
    <scope>NUCLEOTIDE SEQUENCE</scope>
    <source>
        <strain evidence="3">1</strain>
    </source>
</reference>
<evidence type="ECO:0000313" key="4">
    <source>
        <dbReference type="Proteomes" id="UP001205105"/>
    </source>
</evidence>
<evidence type="ECO:0000259" key="2">
    <source>
        <dbReference type="SMART" id="SM00849"/>
    </source>
</evidence>
<gene>
    <name evidence="3" type="ORF">COHA_006974</name>
</gene>
<evidence type="ECO:0000256" key="1">
    <source>
        <dbReference type="SAM" id="MobiDB-lite"/>
    </source>
</evidence>
<dbReference type="Gene3D" id="3.60.15.10">
    <property type="entry name" value="Ribonuclease Z/Hydroxyacylglutathione hydrolase-like"/>
    <property type="match status" value="1"/>
</dbReference>
<feature type="compositionally biased region" description="Basic and acidic residues" evidence="1">
    <location>
        <begin position="346"/>
        <end position="355"/>
    </location>
</feature>
<proteinExistence type="predicted"/>
<dbReference type="InterPro" id="IPR036866">
    <property type="entry name" value="RibonucZ/Hydroxyglut_hydro"/>
</dbReference>
<dbReference type="Pfam" id="PF00753">
    <property type="entry name" value="Lactamase_B"/>
    <property type="match status" value="1"/>
</dbReference>
<dbReference type="AlphaFoldDB" id="A0AAD5DLR6"/>
<sequence length="402" mass="41637">MVSSDKLSKLVALPTAIPALLVGLLLFTQWRSTACSFKEAAPGSGLLVCRQRLLGWELQTALVKVERREGWLWGRKQVDQWVLVDSGQADTLMFGGHASSLVRAVVRALAPARRGAPPGRLDAIVLTHAHAVGALPKLLHAYPDALVVAHAEERDFLVGSPPAASLNGTATATMKAARVLGLLPDLGPEGIPAERLLALQGDAGDLADAASYEGSPGTKQLRKRLSWLPRGVLRFVRTGVHTPGSIAVVHEPSATMLAGDAVAPAGSWWGGRPGLGVEPYASPQAAGAQKAAAKRLILQGGYSWLLPLHGGNYSLQRAQELVQAWPDGWPLHTESAGEQAEAAGQDEERFEPSKGDDDEQGIADTAAAGLGLSPGGGAATGHQAMDGGSPAGAGDAGSGSEL</sequence>
<feature type="domain" description="Metallo-beta-lactamase" evidence="2">
    <location>
        <begin position="77"/>
        <end position="309"/>
    </location>
</feature>
<comment type="caution">
    <text evidence="3">The sequence shown here is derived from an EMBL/GenBank/DDBJ whole genome shotgun (WGS) entry which is preliminary data.</text>
</comment>
<name>A0AAD5DLR6_9CHLO</name>
<keyword evidence="4" id="KW-1185">Reference proteome</keyword>
<dbReference type="SUPFAM" id="SSF56281">
    <property type="entry name" value="Metallo-hydrolase/oxidoreductase"/>
    <property type="match status" value="1"/>
</dbReference>
<organism evidence="3 4">
    <name type="scientific">Chlorella ohadii</name>
    <dbReference type="NCBI Taxonomy" id="2649997"/>
    <lineage>
        <taxon>Eukaryota</taxon>
        <taxon>Viridiplantae</taxon>
        <taxon>Chlorophyta</taxon>
        <taxon>core chlorophytes</taxon>
        <taxon>Trebouxiophyceae</taxon>
        <taxon>Chlorellales</taxon>
        <taxon>Chlorellaceae</taxon>
        <taxon>Chlorella clade</taxon>
        <taxon>Chlorella</taxon>
    </lineage>
</organism>
<dbReference type="InterPro" id="IPR001279">
    <property type="entry name" value="Metallo-B-lactamas"/>
</dbReference>
<feature type="region of interest" description="Disordered" evidence="1">
    <location>
        <begin position="329"/>
        <end position="402"/>
    </location>
</feature>
<evidence type="ECO:0000313" key="3">
    <source>
        <dbReference type="EMBL" id="KAI7839276.1"/>
    </source>
</evidence>
<accession>A0AAD5DLR6</accession>
<dbReference type="Proteomes" id="UP001205105">
    <property type="component" value="Unassembled WGS sequence"/>
</dbReference>
<protein>
    <recommendedName>
        <fullName evidence="2">Metallo-beta-lactamase domain-containing protein</fullName>
    </recommendedName>
</protein>
<feature type="compositionally biased region" description="Gly residues" evidence="1">
    <location>
        <begin position="389"/>
        <end position="402"/>
    </location>
</feature>
<dbReference type="EMBL" id="JADXDR010000104">
    <property type="protein sequence ID" value="KAI7839276.1"/>
    <property type="molecule type" value="Genomic_DNA"/>
</dbReference>
<dbReference type="SMART" id="SM00849">
    <property type="entry name" value="Lactamase_B"/>
    <property type="match status" value="1"/>
</dbReference>